<gene>
    <name evidence="1" type="ORF">MESINF_0586</name>
</gene>
<proteinExistence type="predicted"/>
<evidence type="ECO:0000313" key="2">
    <source>
        <dbReference type="Proteomes" id="UP000250796"/>
    </source>
</evidence>
<organism evidence="1 2">
    <name type="scientific">Mesotoga infera</name>
    <dbReference type="NCBI Taxonomy" id="1236046"/>
    <lineage>
        <taxon>Bacteria</taxon>
        <taxon>Thermotogati</taxon>
        <taxon>Thermotogota</taxon>
        <taxon>Thermotogae</taxon>
        <taxon>Kosmotogales</taxon>
        <taxon>Kosmotogaceae</taxon>
        <taxon>Mesotoga</taxon>
    </lineage>
</organism>
<reference evidence="1 2" key="1">
    <citation type="submission" date="2017-01" db="EMBL/GenBank/DDBJ databases">
        <authorList>
            <person name="Erauso G."/>
        </authorList>
    </citation>
    <scope>NUCLEOTIDE SEQUENCE [LARGE SCALE GENOMIC DNA]</scope>
    <source>
        <strain evidence="1">MESINF1</strain>
    </source>
</reference>
<dbReference type="RefSeq" id="WP_169698445.1">
    <property type="nucleotide sequence ID" value="NZ_LS974202.1"/>
</dbReference>
<evidence type="ECO:0008006" key="3">
    <source>
        <dbReference type="Google" id="ProtNLM"/>
    </source>
</evidence>
<evidence type="ECO:0000313" key="1">
    <source>
        <dbReference type="EMBL" id="SSC12035.1"/>
    </source>
</evidence>
<dbReference type="AlphaFoldDB" id="A0A7Z7LDJ5"/>
<sequence>MSREVRLLWLHSNLSKDGLPSLDDFAKKFSISTRQAKRDIRYLRTNLGAPLSYSREKSGYSYTKPYDIPSLFSGSLGIEIPSRTEIRQTLMKAIEEEKVLRVLLENGRAVYFHPACSDERQEIFAGLGEEDGFLFIQISEIKEIHKSRRKYNKEPMLWKRKLPVDAVVEKAVFEKAGELFTHYFFDLEVLIDFILNNRGISLKGEASAVDRIRNAANTLLEVVDSD</sequence>
<accession>A0A7Z7LDJ5</accession>
<dbReference type="Proteomes" id="UP000250796">
    <property type="component" value="Chromosome MESINF"/>
</dbReference>
<protein>
    <recommendedName>
        <fullName evidence="3">HTH domain-containing protein</fullName>
    </recommendedName>
</protein>
<dbReference type="EMBL" id="LS974202">
    <property type="protein sequence ID" value="SSC12035.1"/>
    <property type="molecule type" value="Genomic_DNA"/>
</dbReference>
<name>A0A7Z7LDJ5_9BACT</name>
<keyword evidence="2" id="KW-1185">Reference proteome</keyword>
<dbReference type="KEGG" id="minf:MESINF_0586"/>